<proteinExistence type="predicted"/>
<dbReference type="Proteomes" id="UP000321814">
    <property type="component" value="Unassembled WGS sequence"/>
</dbReference>
<dbReference type="Pfam" id="PF01464">
    <property type="entry name" value="SLT"/>
    <property type="match status" value="1"/>
</dbReference>
<gene>
    <name evidence="3" type="ORF">FU839_12795</name>
</gene>
<dbReference type="InterPro" id="IPR008258">
    <property type="entry name" value="Transglycosylase_SLT_dom_1"/>
</dbReference>
<dbReference type="AlphaFoldDB" id="A0A5C8LRE0"/>
<organism evidence="3 4">
    <name type="scientific">Rheinheimera tangshanensis</name>
    <dbReference type="NCBI Taxonomy" id="400153"/>
    <lineage>
        <taxon>Bacteria</taxon>
        <taxon>Pseudomonadati</taxon>
        <taxon>Pseudomonadota</taxon>
        <taxon>Gammaproteobacteria</taxon>
        <taxon>Chromatiales</taxon>
        <taxon>Chromatiaceae</taxon>
        <taxon>Rheinheimera</taxon>
    </lineage>
</organism>
<dbReference type="Gene3D" id="1.10.530.10">
    <property type="match status" value="1"/>
</dbReference>
<comment type="caution">
    <text evidence="3">The sequence shown here is derived from an EMBL/GenBank/DDBJ whole genome shotgun (WGS) entry which is preliminary data.</text>
</comment>
<dbReference type="EMBL" id="VRLR01000008">
    <property type="protein sequence ID" value="TXK79941.1"/>
    <property type="molecule type" value="Genomic_DNA"/>
</dbReference>
<reference evidence="3 4" key="1">
    <citation type="submission" date="2019-08" db="EMBL/GenBank/DDBJ databases">
        <title>Draft genome analysis of Rheinheimera tangshanensis isolated from the roots of fresh rice plants (Oryza sativa).</title>
        <authorList>
            <person name="Yu Q."/>
            <person name="Qi Y."/>
            <person name="Zhang H."/>
            <person name="Pu J."/>
        </authorList>
    </citation>
    <scope>NUCLEOTIDE SEQUENCE [LARGE SCALE GENOMIC DNA]</scope>
    <source>
        <strain evidence="3 4">JA3-B52</strain>
    </source>
</reference>
<evidence type="ECO:0000259" key="2">
    <source>
        <dbReference type="Pfam" id="PF01464"/>
    </source>
</evidence>
<dbReference type="SUPFAM" id="SSF53955">
    <property type="entry name" value="Lysozyme-like"/>
    <property type="match status" value="1"/>
</dbReference>
<dbReference type="InterPro" id="IPR023346">
    <property type="entry name" value="Lysozyme-like_dom_sf"/>
</dbReference>
<sequence length="221" mass="25039">MNFTVLLLTALCALPLTSVVAGSLSHNKSADYAAWSEKNQDGSWTRITEQAVAQSPLVRLVPADIHQFCPGYPALPQQQRSQFWVALFSAMAKPESNFKPQSFYQEKFKDAKGRRVISRGLLQISHESANQPRYSCDIKQPHYLHDPKINLRCGVKIMSKWVKTDGVISQPRWSTEPKGGSRYWSTLRPARGHLKTISEFTRGLPFCNPNQRQQVLLGRRS</sequence>
<dbReference type="OrthoDB" id="5763339at2"/>
<feature type="signal peptide" evidence="1">
    <location>
        <begin position="1"/>
        <end position="21"/>
    </location>
</feature>
<evidence type="ECO:0000313" key="3">
    <source>
        <dbReference type="EMBL" id="TXK79941.1"/>
    </source>
</evidence>
<feature type="chain" id="PRO_5022707264" evidence="1">
    <location>
        <begin position="22"/>
        <end position="221"/>
    </location>
</feature>
<evidence type="ECO:0000256" key="1">
    <source>
        <dbReference type="SAM" id="SignalP"/>
    </source>
</evidence>
<keyword evidence="4" id="KW-1185">Reference proteome</keyword>
<evidence type="ECO:0000313" key="4">
    <source>
        <dbReference type="Proteomes" id="UP000321814"/>
    </source>
</evidence>
<keyword evidence="1" id="KW-0732">Signal</keyword>
<feature type="domain" description="Transglycosylase SLT" evidence="2">
    <location>
        <begin position="78"/>
        <end position="163"/>
    </location>
</feature>
<protein>
    <submittedName>
        <fullName evidence="3">Lytic transglycosylase domain-containing protein</fullName>
    </submittedName>
</protein>
<name>A0A5C8LRE0_9GAMM</name>
<dbReference type="RefSeq" id="WP_147904680.1">
    <property type="nucleotide sequence ID" value="NZ_BAAAGC010000005.1"/>
</dbReference>
<accession>A0A5C8LRE0</accession>